<feature type="region of interest" description="Disordered" evidence="1">
    <location>
        <begin position="1"/>
        <end position="84"/>
    </location>
</feature>
<gene>
    <name evidence="2" type="ORF">KHLLAP_LOCUS6793</name>
</gene>
<reference evidence="2" key="1">
    <citation type="submission" date="2023-10" db="EMBL/GenBank/DDBJ databases">
        <authorList>
            <person name="Hackl T."/>
        </authorList>
    </citation>
    <scope>NUCLEOTIDE SEQUENCE</scope>
</reference>
<dbReference type="AlphaFoldDB" id="A0AAI8VL39"/>
<feature type="compositionally biased region" description="Polar residues" evidence="1">
    <location>
        <begin position="19"/>
        <end position="31"/>
    </location>
</feature>
<evidence type="ECO:0000313" key="2">
    <source>
        <dbReference type="EMBL" id="CAJ2506325.1"/>
    </source>
</evidence>
<name>A0AAI8VL39_9PEZI</name>
<protein>
    <submittedName>
        <fullName evidence="2">Uu.00g004550.m01.CDS01</fullName>
    </submittedName>
</protein>
<comment type="caution">
    <text evidence="2">The sequence shown here is derived from an EMBL/GenBank/DDBJ whole genome shotgun (WGS) entry which is preliminary data.</text>
</comment>
<keyword evidence="3" id="KW-1185">Reference proteome</keyword>
<sequence>MRAIDGSDAMMIDTEPTDDSVSGEIQPTESWYSHGPGVGGSPFLTEGATPSKRQSGRFPRSDRDPSDSNLSESSANNDAHGQRSLDDLVNRLVPGPYKHQRPSTFQKPVFESPNQVIDYWETTISPDMLSYFDIVILGGNAEGRYMQWDLKPGFFLAAQARPGFIDTISMKGKATQSPVYVEISQGGPTGDYFVKMVADSRRVAGLAVQAYGRYNRGPCLICERRFVEGEADGKAAMWPFFECCSVNTKGAESRVAGIVCIT</sequence>
<feature type="compositionally biased region" description="Polar residues" evidence="1">
    <location>
        <begin position="67"/>
        <end position="79"/>
    </location>
</feature>
<evidence type="ECO:0000256" key="1">
    <source>
        <dbReference type="SAM" id="MobiDB-lite"/>
    </source>
</evidence>
<evidence type="ECO:0000313" key="3">
    <source>
        <dbReference type="Proteomes" id="UP001295740"/>
    </source>
</evidence>
<organism evidence="2 3">
    <name type="scientific">Anthostomella pinea</name>
    <dbReference type="NCBI Taxonomy" id="933095"/>
    <lineage>
        <taxon>Eukaryota</taxon>
        <taxon>Fungi</taxon>
        <taxon>Dikarya</taxon>
        <taxon>Ascomycota</taxon>
        <taxon>Pezizomycotina</taxon>
        <taxon>Sordariomycetes</taxon>
        <taxon>Xylariomycetidae</taxon>
        <taxon>Xylariales</taxon>
        <taxon>Xylariaceae</taxon>
        <taxon>Anthostomella</taxon>
    </lineage>
</organism>
<dbReference type="Proteomes" id="UP001295740">
    <property type="component" value="Unassembled WGS sequence"/>
</dbReference>
<proteinExistence type="predicted"/>
<dbReference type="EMBL" id="CAUWAG010000008">
    <property type="protein sequence ID" value="CAJ2506325.1"/>
    <property type="molecule type" value="Genomic_DNA"/>
</dbReference>
<accession>A0AAI8VL39</accession>